<dbReference type="EMBL" id="CP136051">
    <property type="protein sequence ID" value="WOK07745.1"/>
    <property type="molecule type" value="Genomic_DNA"/>
</dbReference>
<keyword evidence="2" id="KW-1185">Reference proteome</keyword>
<dbReference type="RefSeq" id="WP_317490403.1">
    <property type="nucleotide sequence ID" value="NZ_CP136051.1"/>
</dbReference>
<gene>
    <name evidence="1" type="ORF">RT717_03790</name>
</gene>
<proteinExistence type="predicted"/>
<organism evidence="1 2">
    <name type="scientific">Imperialibacter roseus</name>
    <dbReference type="NCBI Taxonomy" id="1324217"/>
    <lineage>
        <taxon>Bacteria</taxon>
        <taxon>Pseudomonadati</taxon>
        <taxon>Bacteroidota</taxon>
        <taxon>Cytophagia</taxon>
        <taxon>Cytophagales</taxon>
        <taxon>Flammeovirgaceae</taxon>
        <taxon>Imperialibacter</taxon>
    </lineage>
</organism>
<dbReference type="Proteomes" id="UP001302349">
    <property type="component" value="Chromosome"/>
</dbReference>
<evidence type="ECO:0000313" key="2">
    <source>
        <dbReference type="Proteomes" id="UP001302349"/>
    </source>
</evidence>
<name>A0ABZ0ITN1_9BACT</name>
<sequence>MFRLLTLSAITNLLILAEALSQPKVYIDNNVHFTEAVVINMDSTFYHEIQQDGSFLVSTGVVTLHSADRLTFAIDTVATNELIKLRNDSSDTWTYSFYYTPYRVVEWRLGEEQLTKIKYRRPTDSNPFEQVLHLKRTPRQ</sequence>
<accession>A0ABZ0ITN1</accession>
<evidence type="ECO:0000313" key="1">
    <source>
        <dbReference type="EMBL" id="WOK07745.1"/>
    </source>
</evidence>
<protein>
    <submittedName>
        <fullName evidence="1">Uncharacterized protein</fullName>
    </submittedName>
</protein>
<reference evidence="1 2" key="1">
    <citation type="journal article" date="2023" name="Microbiol. Resour. Announc.">
        <title>Complete Genome Sequence of Imperialibacter roseus strain P4T.</title>
        <authorList>
            <person name="Tizabi D.R."/>
            <person name="Bachvaroff T."/>
            <person name="Hill R.T."/>
        </authorList>
    </citation>
    <scope>NUCLEOTIDE SEQUENCE [LARGE SCALE GENOMIC DNA]</scope>
    <source>
        <strain evidence="1 2">P4T</strain>
    </source>
</reference>